<accession>A0AAW1WFA1</accession>
<dbReference type="EMBL" id="JBEDUW010000006">
    <property type="protein sequence ID" value="KAK9923600.1"/>
    <property type="molecule type" value="Genomic_DNA"/>
</dbReference>
<reference evidence="1 2" key="1">
    <citation type="journal article" date="2023" name="G3 (Bethesda)">
        <title>A chromosome-length genome assembly and annotation of blackberry (Rubus argutus, cv. 'Hillquist').</title>
        <authorList>
            <person name="Bruna T."/>
            <person name="Aryal R."/>
            <person name="Dudchenko O."/>
            <person name="Sargent D.J."/>
            <person name="Mead D."/>
            <person name="Buti M."/>
            <person name="Cavallini A."/>
            <person name="Hytonen T."/>
            <person name="Andres J."/>
            <person name="Pham M."/>
            <person name="Weisz D."/>
            <person name="Mascagni F."/>
            <person name="Usai G."/>
            <person name="Natali L."/>
            <person name="Bassil N."/>
            <person name="Fernandez G.E."/>
            <person name="Lomsadze A."/>
            <person name="Armour M."/>
            <person name="Olukolu B."/>
            <person name="Poorten T."/>
            <person name="Britton C."/>
            <person name="Davik J."/>
            <person name="Ashrafi H."/>
            <person name="Aiden E.L."/>
            <person name="Borodovsky M."/>
            <person name="Worthington M."/>
        </authorList>
    </citation>
    <scope>NUCLEOTIDE SEQUENCE [LARGE SCALE GENOMIC DNA]</scope>
    <source>
        <strain evidence="1">PI 553951</strain>
    </source>
</reference>
<proteinExistence type="predicted"/>
<sequence>MKDTPEARTNFPCNGAGTVNSPSASIFISSSGSSLVASKLNWVYSVRYELLRDEYELIGMKALIPINKLIVGFYINTCLHYNYYHGVLGSNEDLLWVQSKCKW</sequence>
<dbReference type="AlphaFoldDB" id="A0AAW1WFA1"/>
<evidence type="ECO:0000313" key="1">
    <source>
        <dbReference type="EMBL" id="KAK9923600.1"/>
    </source>
</evidence>
<evidence type="ECO:0000313" key="2">
    <source>
        <dbReference type="Proteomes" id="UP001457282"/>
    </source>
</evidence>
<protein>
    <submittedName>
        <fullName evidence="1">Uncharacterized protein</fullName>
    </submittedName>
</protein>
<organism evidence="1 2">
    <name type="scientific">Rubus argutus</name>
    <name type="common">Southern blackberry</name>
    <dbReference type="NCBI Taxonomy" id="59490"/>
    <lineage>
        <taxon>Eukaryota</taxon>
        <taxon>Viridiplantae</taxon>
        <taxon>Streptophyta</taxon>
        <taxon>Embryophyta</taxon>
        <taxon>Tracheophyta</taxon>
        <taxon>Spermatophyta</taxon>
        <taxon>Magnoliopsida</taxon>
        <taxon>eudicotyledons</taxon>
        <taxon>Gunneridae</taxon>
        <taxon>Pentapetalae</taxon>
        <taxon>rosids</taxon>
        <taxon>fabids</taxon>
        <taxon>Rosales</taxon>
        <taxon>Rosaceae</taxon>
        <taxon>Rosoideae</taxon>
        <taxon>Rosoideae incertae sedis</taxon>
        <taxon>Rubus</taxon>
    </lineage>
</organism>
<name>A0AAW1WFA1_RUBAR</name>
<gene>
    <name evidence="1" type="ORF">M0R45_032009</name>
</gene>
<keyword evidence="2" id="KW-1185">Reference proteome</keyword>
<dbReference type="Proteomes" id="UP001457282">
    <property type="component" value="Unassembled WGS sequence"/>
</dbReference>
<comment type="caution">
    <text evidence="1">The sequence shown here is derived from an EMBL/GenBank/DDBJ whole genome shotgun (WGS) entry which is preliminary data.</text>
</comment>